<keyword evidence="3" id="KW-1185">Reference proteome</keyword>
<name>A0A9P5SL52_9FUNG</name>
<feature type="compositionally biased region" description="Low complexity" evidence="1">
    <location>
        <begin position="148"/>
        <end position="157"/>
    </location>
</feature>
<gene>
    <name evidence="2" type="ORF">BG006_005220</name>
</gene>
<comment type="caution">
    <text evidence="2">The sequence shown here is derived from an EMBL/GenBank/DDBJ whole genome shotgun (WGS) entry which is preliminary data.</text>
</comment>
<protein>
    <submittedName>
        <fullName evidence="2">Uncharacterized protein</fullName>
    </submittedName>
</protein>
<feature type="compositionally biased region" description="Basic and acidic residues" evidence="1">
    <location>
        <begin position="71"/>
        <end position="82"/>
    </location>
</feature>
<feature type="region of interest" description="Disordered" evidence="1">
    <location>
        <begin position="52"/>
        <end position="92"/>
    </location>
</feature>
<organism evidence="2 3">
    <name type="scientific">Podila minutissima</name>
    <dbReference type="NCBI Taxonomy" id="64525"/>
    <lineage>
        <taxon>Eukaryota</taxon>
        <taxon>Fungi</taxon>
        <taxon>Fungi incertae sedis</taxon>
        <taxon>Mucoromycota</taxon>
        <taxon>Mortierellomycotina</taxon>
        <taxon>Mortierellomycetes</taxon>
        <taxon>Mortierellales</taxon>
        <taxon>Mortierellaceae</taxon>
        <taxon>Podila</taxon>
    </lineage>
</organism>
<feature type="compositionally biased region" description="Low complexity" evidence="1">
    <location>
        <begin position="486"/>
        <end position="528"/>
    </location>
</feature>
<reference evidence="2" key="1">
    <citation type="journal article" date="2020" name="Fungal Divers.">
        <title>Resolving the Mortierellaceae phylogeny through synthesis of multi-gene phylogenetics and phylogenomics.</title>
        <authorList>
            <person name="Vandepol N."/>
            <person name="Liber J."/>
            <person name="Desiro A."/>
            <person name="Na H."/>
            <person name="Kennedy M."/>
            <person name="Barry K."/>
            <person name="Grigoriev I.V."/>
            <person name="Miller A.N."/>
            <person name="O'Donnell K."/>
            <person name="Stajich J.E."/>
            <person name="Bonito G."/>
        </authorList>
    </citation>
    <scope>NUCLEOTIDE SEQUENCE</scope>
    <source>
        <strain evidence="2">NVP1</strain>
    </source>
</reference>
<evidence type="ECO:0000313" key="3">
    <source>
        <dbReference type="Proteomes" id="UP000696485"/>
    </source>
</evidence>
<accession>A0A9P5SL52</accession>
<proteinExistence type="predicted"/>
<evidence type="ECO:0000256" key="1">
    <source>
        <dbReference type="SAM" id="MobiDB-lite"/>
    </source>
</evidence>
<feature type="compositionally biased region" description="Low complexity" evidence="1">
    <location>
        <begin position="422"/>
        <end position="432"/>
    </location>
</feature>
<dbReference type="Proteomes" id="UP000696485">
    <property type="component" value="Unassembled WGS sequence"/>
</dbReference>
<feature type="compositionally biased region" description="Low complexity" evidence="1">
    <location>
        <begin position="394"/>
        <end position="409"/>
    </location>
</feature>
<feature type="compositionally biased region" description="Polar residues" evidence="1">
    <location>
        <begin position="347"/>
        <end position="362"/>
    </location>
</feature>
<evidence type="ECO:0000313" key="2">
    <source>
        <dbReference type="EMBL" id="KAF9331932.1"/>
    </source>
</evidence>
<feature type="region of interest" description="Disordered" evidence="1">
    <location>
        <begin position="343"/>
        <end position="362"/>
    </location>
</feature>
<feature type="region of interest" description="Disordered" evidence="1">
    <location>
        <begin position="478"/>
        <end position="548"/>
    </location>
</feature>
<dbReference type="EMBL" id="JAAAUY010000293">
    <property type="protein sequence ID" value="KAF9331932.1"/>
    <property type="molecule type" value="Genomic_DNA"/>
</dbReference>
<sequence>MVYYKNRPQIVLERQHNRHHGDVLIPMPEDEENAQAIKDRQLHTGVISEVRAGNGSTVTPVPHPQSQQDLSDLHQHDQEKQPSNRGSQHVTERDIQEAFRHVAIGAEDIQDPDPNSLGLGIDLHKQFNLDSTEVATGYQYIRRAGSISGSSISHGSIAPSDVTSSDGPERSRSERMRDHAKIFPKVRSRTGSLHEPYSNRNTPLLYSRELTHVSPAISPNMSTPTTPLSRGEIGYMGNRTIKALHNVPRSASMGHMAAFNNMSATSVQASPVVGAASFDFAGTPISARSQRTMSFAGSSCIQFQADAATAEQSMDEHLKAVRRRSFAAEASTSSMILNMGEPLFSSGPANSPNEVDSPPRSNFRMSFSSPNLSNFRLRSSLGLKSILNSLVTSPVSDSVSDASSDASTPRSILSDEGHDTDSISISQQSNSSGGRGDGVSASAQDLLQLEYGEIFATLQRSHSALTLADLNSPLPMHPYSAPGSGAPSIISRPRSGSGSSAQTSPSTASTKTCSSVSSSSTASTLTGSLAGEDKVRSTSSGKLPGPPLSFMNRILVGGYHSHLLGRDNKQHHQHSHFVNEQSHRPHRPQNGPLRRGGSSGNLSDVTYRDDTFKHFKTQGRRSCSGSSTPLSKKFPSHGDLMHYSWDYRKEVCH</sequence>
<dbReference type="AlphaFoldDB" id="A0A9P5SL52"/>
<feature type="region of interest" description="Disordered" evidence="1">
    <location>
        <begin position="394"/>
        <end position="440"/>
    </location>
</feature>
<feature type="region of interest" description="Disordered" evidence="1">
    <location>
        <begin position="568"/>
        <end position="603"/>
    </location>
</feature>
<feature type="region of interest" description="Disordered" evidence="1">
    <location>
        <begin position="148"/>
        <end position="180"/>
    </location>
</feature>
<feature type="compositionally biased region" description="Basic and acidic residues" evidence="1">
    <location>
        <begin position="167"/>
        <end position="180"/>
    </location>
</feature>